<accession>A0A699TBL6</accession>
<reference evidence="1" key="1">
    <citation type="journal article" date="2019" name="Sci. Rep.">
        <title>Draft genome of Tanacetum cinerariifolium, the natural source of mosquito coil.</title>
        <authorList>
            <person name="Yamashiro T."/>
            <person name="Shiraishi A."/>
            <person name="Satake H."/>
            <person name="Nakayama K."/>
        </authorList>
    </citation>
    <scope>NUCLEOTIDE SEQUENCE</scope>
</reference>
<gene>
    <name evidence="1" type="ORF">Tci_879536</name>
</gene>
<dbReference type="AlphaFoldDB" id="A0A699TBL6"/>
<evidence type="ECO:0000313" key="1">
    <source>
        <dbReference type="EMBL" id="GFD07567.1"/>
    </source>
</evidence>
<proteinExistence type="predicted"/>
<feature type="non-terminal residue" evidence="1">
    <location>
        <position position="1"/>
    </location>
</feature>
<name>A0A699TBL6_TANCI</name>
<comment type="caution">
    <text evidence="1">The sequence shown here is derived from an EMBL/GenBank/DDBJ whole genome shotgun (WGS) entry which is preliminary data.</text>
</comment>
<dbReference type="EMBL" id="BKCJ011232281">
    <property type="protein sequence ID" value="GFD07567.1"/>
    <property type="molecule type" value="Genomic_DNA"/>
</dbReference>
<organism evidence="1">
    <name type="scientific">Tanacetum cinerariifolium</name>
    <name type="common">Dalmatian daisy</name>
    <name type="synonym">Chrysanthemum cinerariifolium</name>
    <dbReference type="NCBI Taxonomy" id="118510"/>
    <lineage>
        <taxon>Eukaryota</taxon>
        <taxon>Viridiplantae</taxon>
        <taxon>Streptophyta</taxon>
        <taxon>Embryophyta</taxon>
        <taxon>Tracheophyta</taxon>
        <taxon>Spermatophyta</taxon>
        <taxon>Magnoliopsida</taxon>
        <taxon>eudicotyledons</taxon>
        <taxon>Gunneridae</taxon>
        <taxon>Pentapetalae</taxon>
        <taxon>asterids</taxon>
        <taxon>campanulids</taxon>
        <taxon>Asterales</taxon>
        <taxon>Asteraceae</taxon>
        <taxon>Asteroideae</taxon>
        <taxon>Anthemideae</taxon>
        <taxon>Anthemidinae</taxon>
        <taxon>Tanacetum</taxon>
    </lineage>
</organism>
<sequence>SNRQQRSSRSLLTSFASYKLLMASSLNHLEVHMQIHTGPRCK</sequence>
<protein>
    <submittedName>
        <fullName evidence="1">Uncharacterized protein</fullName>
    </submittedName>
</protein>